<protein>
    <submittedName>
        <fullName evidence="6">LysR family transcriptional regulator</fullName>
    </submittedName>
</protein>
<dbReference type="Pfam" id="PF03466">
    <property type="entry name" value="LysR_substrate"/>
    <property type="match status" value="1"/>
</dbReference>
<evidence type="ECO:0000256" key="1">
    <source>
        <dbReference type="ARBA" id="ARBA00009437"/>
    </source>
</evidence>
<dbReference type="PRINTS" id="PR00039">
    <property type="entry name" value="HTHLYSR"/>
</dbReference>
<gene>
    <name evidence="6" type="ORF">NS226_01280</name>
</gene>
<dbReference type="PATRIC" id="fig|401562.3.peg.3134"/>
<dbReference type="InterPro" id="IPR005119">
    <property type="entry name" value="LysR_subst-bd"/>
</dbReference>
<feature type="domain" description="HTH lysR-type" evidence="5">
    <location>
        <begin position="9"/>
        <end position="66"/>
    </location>
</feature>
<dbReference type="FunFam" id="1.10.10.10:FF:000001">
    <property type="entry name" value="LysR family transcriptional regulator"/>
    <property type="match status" value="1"/>
</dbReference>
<evidence type="ECO:0000313" key="6">
    <source>
        <dbReference type="EMBL" id="KTQ98338.1"/>
    </source>
</evidence>
<comment type="similarity">
    <text evidence="1">Belongs to the LysR transcriptional regulatory family.</text>
</comment>
<dbReference type="InterPro" id="IPR036390">
    <property type="entry name" value="WH_DNA-bd_sf"/>
</dbReference>
<proteinExistence type="inferred from homology"/>
<dbReference type="GO" id="GO:0006351">
    <property type="term" value="P:DNA-templated transcription"/>
    <property type="evidence" value="ECO:0007669"/>
    <property type="project" value="TreeGrafter"/>
</dbReference>
<dbReference type="PANTHER" id="PTHR30537:SF26">
    <property type="entry name" value="GLYCINE CLEAVAGE SYSTEM TRANSCRIPTIONAL ACTIVATOR"/>
    <property type="match status" value="1"/>
</dbReference>
<organism evidence="6 7">
    <name type="scientific">Aureimonas ureilytica</name>
    <dbReference type="NCBI Taxonomy" id="401562"/>
    <lineage>
        <taxon>Bacteria</taxon>
        <taxon>Pseudomonadati</taxon>
        <taxon>Pseudomonadota</taxon>
        <taxon>Alphaproteobacteria</taxon>
        <taxon>Hyphomicrobiales</taxon>
        <taxon>Aurantimonadaceae</taxon>
        <taxon>Aureimonas</taxon>
    </lineage>
</organism>
<dbReference type="AlphaFoldDB" id="A0A175RDM2"/>
<name>A0A175RDM2_9HYPH</name>
<evidence type="ECO:0000256" key="2">
    <source>
        <dbReference type="ARBA" id="ARBA00023015"/>
    </source>
</evidence>
<evidence type="ECO:0000313" key="7">
    <source>
        <dbReference type="Proteomes" id="UP000078272"/>
    </source>
</evidence>
<reference evidence="6 7" key="1">
    <citation type="journal article" date="2016" name="Front. Microbiol.">
        <title>Genomic Resource of Rice Seed Associated Bacteria.</title>
        <authorList>
            <person name="Midha S."/>
            <person name="Bansal K."/>
            <person name="Sharma S."/>
            <person name="Kumar N."/>
            <person name="Patil P.P."/>
            <person name="Chaudhry V."/>
            <person name="Patil P.B."/>
        </authorList>
    </citation>
    <scope>NUCLEOTIDE SEQUENCE [LARGE SCALE GENOMIC DNA]</scope>
    <source>
        <strain evidence="6 7">NS226</strain>
    </source>
</reference>
<dbReference type="STRING" id="401562.NS365_16535"/>
<dbReference type="CDD" id="cd08481">
    <property type="entry name" value="PBP2_GcdR_like"/>
    <property type="match status" value="1"/>
</dbReference>
<dbReference type="InterPro" id="IPR058163">
    <property type="entry name" value="LysR-type_TF_proteobact-type"/>
</dbReference>
<sequence>MQTPRRFLPSISLLSAFEAAARTGSFTAAAYELSLTQSAVSRQIKALEDQLNVQLFLRERQTVRLTPAGEAYSRDIRDALRRISTASLNIRANPFGGTLNLAILPTFGTRWLAPRLPDFLASNPGITMNLATRLVEFDFRLDTMDAAIHFGVPNWPGTHHLELMAEEVVPVASPDFAARHPVKGDPAMLRQLPLLHITSRPAAWEHWFAAHDVATEGVTGMLFDQFATIAQAAMVGLGVALLPSFLIAKEIERGELVPLFDRPMRSAEAYHLVWPKERDPFPPLKAFRDWLAAVTKASEPIT</sequence>
<dbReference type="Proteomes" id="UP000078272">
    <property type="component" value="Unassembled WGS sequence"/>
</dbReference>
<accession>A0A175RDM2</accession>
<keyword evidence="4" id="KW-0804">Transcription</keyword>
<dbReference type="SUPFAM" id="SSF53850">
    <property type="entry name" value="Periplasmic binding protein-like II"/>
    <property type="match status" value="1"/>
</dbReference>
<dbReference type="Gene3D" id="1.10.10.10">
    <property type="entry name" value="Winged helix-like DNA-binding domain superfamily/Winged helix DNA-binding domain"/>
    <property type="match status" value="1"/>
</dbReference>
<dbReference type="OrthoDB" id="9793571at2"/>
<keyword evidence="3" id="KW-0238">DNA-binding</keyword>
<dbReference type="RefSeq" id="WP_058633438.1">
    <property type="nucleotide sequence ID" value="NZ_LDPZ01000004.1"/>
</dbReference>
<dbReference type="InterPro" id="IPR000847">
    <property type="entry name" value="LysR_HTH_N"/>
</dbReference>
<dbReference type="PROSITE" id="PS50931">
    <property type="entry name" value="HTH_LYSR"/>
    <property type="match status" value="1"/>
</dbReference>
<comment type="caution">
    <text evidence="6">The sequence shown here is derived from an EMBL/GenBank/DDBJ whole genome shotgun (WGS) entry which is preliminary data.</text>
</comment>
<dbReference type="EMBL" id="LDPZ01000004">
    <property type="protein sequence ID" value="KTQ98338.1"/>
    <property type="molecule type" value="Genomic_DNA"/>
</dbReference>
<dbReference type="SUPFAM" id="SSF46785">
    <property type="entry name" value="Winged helix' DNA-binding domain"/>
    <property type="match status" value="1"/>
</dbReference>
<dbReference type="InterPro" id="IPR036388">
    <property type="entry name" value="WH-like_DNA-bd_sf"/>
</dbReference>
<dbReference type="GO" id="GO:0003700">
    <property type="term" value="F:DNA-binding transcription factor activity"/>
    <property type="evidence" value="ECO:0007669"/>
    <property type="project" value="InterPro"/>
</dbReference>
<dbReference type="PANTHER" id="PTHR30537">
    <property type="entry name" value="HTH-TYPE TRANSCRIPTIONAL REGULATOR"/>
    <property type="match status" value="1"/>
</dbReference>
<keyword evidence="2" id="KW-0805">Transcription regulation</keyword>
<dbReference type="Pfam" id="PF00126">
    <property type="entry name" value="HTH_1"/>
    <property type="match status" value="1"/>
</dbReference>
<dbReference type="Gene3D" id="3.40.190.10">
    <property type="entry name" value="Periplasmic binding protein-like II"/>
    <property type="match status" value="2"/>
</dbReference>
<evidence type="ECO:0000256" key="4">
    <source>
        <dbReference type="ARBA" id="ARBA00023163"/>
    </source>
</evidence>
<evidence type="ECO:0000256" key="3">
    <source>
        <dbReference type="ARBA" id="ARBA00023125"/>
    </source>
</evidence>
<evidence type="ECO:0000259" key="5">
    <source>
        <dbReference type="PROSITE" id="PS50931"/>
    </source>
</evidence>
<dbReference type="GO" id="GO:0043565">
    <property type="term" value="F:sequence-specific DNA binding"/>
    <property type="evidence" value="ECO:0007669"/>
    <property type="project" value="TreeGrafter"/>
</dbReference>